<accession>A0A974SM19</accession>
<reference evidence="1 2" key="1">
    <citation type="submission" date="2020-10" db="EMBL/GenBank/DDBJ databases">
        <title>Degradation of 1,4-Dioxane by Xanthobacter sp. YN2, via a Novel Group-2 Soluble Di-Iron Monooxygenase.</title>
        <authorList>
            <person name="Ma F."/>
            <person name="Wang Y."/>
            <person name="Yang J."/>
            <person name="Guo H."/>
            <person name="Su D."/>
            <person name="Yu L."/>
        </authorList>
    </citation>
    <scope>NUCLEOTIDE SEQUENCE [LARGE SCALE GENOMIC DNA]</scope>
    <source>
        <strain evidence="1 2">YN2</strain>
        <plasmid evidence="1 2">unnamed1</plasmid>
    </source>
</reference>
<geneLocation type="plasmid" evidence="1 2">
    <name>unnamed1</name>
</geneLocation>
<dbReference type="EMBL" id="CP063363">
    <property type="protein sequence ID" value="QRG09954.1"/>
    <property type="molecule type" value="Genomic_DNA"/>
</dbReference>
<dbReference type="Proteomes" id="UP000596427">
    <property type="component" value="Plasmid unnamed1"/>
</dbReference>
<dbReference type="KEGG" id="xdi:EZH22_29860"/>
<keyword evidence="1" id="KW-0614">Plasmid</keyword>
<name>A0A974SM19_9HYPH</name>
<organism evidence="1 2">
    <name type="scientific">Xanthobacter dioxanivorans</name>
    <dbReference type="NCBI Taxonomy" id="2528964"/>
    <lineage>
        <taxon>Bacteria</taxon>
        <taxon>Pseudomonadati</taxon>
        <taxon>Pseudomonadota</taxon>
        <taxon>Alphaproteobacteria</taxon>
        <taxon>Hyphomicrobiales</taxon>
        <taxon>Xanthobacteraceae</taxon>
        <taxon>Xanthobacter</taxon>
    </lineage>
</organism>
<dbReference type="RefSeq" id="WP_203196858.1">
    <property type="nucleotide sequence ID" value="NZ_CP063363.1"/>
</dbReference>
<dbReference type="AlphaFoldDB" id="A0A974SM19"/>
<evidence type="ECO:0000313" key="1">
    <source>
        <dbReference type="EMBL" id="QRG09954.1"/>
    </source>
</evidence>
<gene>
    <name evidence="1" type="ORF">EZH22_29860</name>
</gene>
<protein>
    <submittedName>
        <fullName evidence="1">Uncharacterized protein</fullName>
    </submittedName>
</protein>
<keyword evidence="2" id="KW-1185">Reference proteome</keyword>
<evidence type="ECO:0000313" key="2">
    <source>
        <dbReference type="Proteomes" id="UP000596427"/>
    </source>
</evidence>
<proteinExistence type="predicted"/>
<sequence>MRAQPFTRPTIVAANELLAEAIRSHTQINKMVLRLGLEAEIPDDTSLGIEKKCDRLGRTILDRALVPVETLDGRFSLAEAFVREAVSLAEQSSSSIRQRDLLRGLARDGYVVVWGEWRAPPKLRAALPEEVDLPAADDEVRELLKRFGFTVPLRHLDQAIEAHTRGDWEAANAQLRTFLEGLFNDIARSIDPSRAARLQEGINMRQMLADNSIEFLAIDRKEWTADGRSYIEGLFKMLHTDGSHPGLSDEDHCTFRLHVVLVTARTFLRRLQQGRLSSLPPG</sequence>